<dbReference type="Gene3D" id="3.40.470.10">
    <property type="entry name" value="Uracil-DNA glycosylase-like domain"/>
    <property type="match status" value="1"/>
</dbReference>
<evidence type="ECO:0000313" key="2">
    <source>
        <dbReference type="EMBL" id="AQQ68038.1"/>
    </source>
</evidence>
<name>A0A1Q2M677_9GAMM</name>
<dbReference type="eggNOG" id="COG1573">
    <property type="taxonomic scope" value="Bacteria"/>
</dbReference>
<reference evidence="2" key="1">
    <citation type="submission" date="2017-02" db="EMBL/GenBank/DDBJ databases">
        <title>Genome of Microbulbifer agarilyticus GP101.</title>
        <authorList>
            <person name="Jung J."/>
            <person name="Bae S.S."/>
            <person name="Baek K."/>
        </authorList>
    </citation>
    <scope>NUCLEOTIDE SEQUENCE [LARGE SCALE GENOMIC DNA]</scope>
    <source>
        <strain evidence="2">GP101</strain>
    </source>
</reference>
<accession>A0A1Q2M677</accession>
<sequence>MATSKLDRLLSDVRACRLCEEYLPRGPRPVLSAARSAQLLIVGQAPGTRVHETGIPWNDPSGDRLRDWLQLDRETFYDGSRIAIVPMGFCYPGRGKGGDLPPRPECAATWHSRLLALMPNIQLTLLIGQYAQRFYLPHWYGSITENVRHYADALPHGFFPLPHPSPRNTLWLKRRPWFDQEVVPALRARVHQVLKVDNAGS</sequence>
<dbReference type="InterPro" id="IPR036895">
    <property type="entry name" value="Uracil-DNA_glycosylase-like_sf"/>
</dbReference>
<evidence type="ECO:0000313" key="3">
    <source>
        <dbReference type="Proteomes" id="UP000188219"/>
    </source>
</evidence>
<dbReference type="Pfam" id="PF03167">
    <property type="entry name" value="UDG"/>
    <property type="match status" value="1"/>
</dbReference>
<dbReference type="AlphaFoldDB" id="A0A1Q2M677"/>
<protein>
    <submittedName>
        <fullName evidence="2">IclR family transcriptional regulator</fullName>
    </submittedName>
</protein>
<dbReference type="SMART" id="SM00986">
    <property type="entry name" value="UDG"/>
    <property type="match status" value="1"/>
</dbReference>
<dbReference type="InterPro" id="IPR005122">
    <property type="entry name" value="Uracil-DNA_glycosylase-like"/>
</dbReference>
<dbReference type="SUPFAM" id="SSF52141">
    <property type="entry name" value="Uracil-DNA glycosylase-like"/>
    <property type="match status" value="1"/>
</dbReference>
<dbReference type="PANTHER" id="PTHR42160">
    <property type="entry name" value="URACIL-DNA GLYCOSYLASE SUPERFAMILY PROTEIN"/>
    <property type="match status" value="1"/>
</dbReference>
<dbReference type="CDD" id="cd10033">
    <property type="entry name" value="UDG_like"/>
    <property type="match status" value="1"/>
</dbReference>
<keyword evidence="3" id="KW-1185">Reference proteome</keyword>
<feature type="domain" description="Uracil-DNA glycosylase-like" evidence="1">
    <location>
        <begin position="30"/>
        <end position="187"/>
    </location>
</feature>
<dbReference type="RefSeq" id="WP_335645060.1">
    <property type="nucleotide sequence ID" value="NZ_CP019650.1"/>
</dbReference>
<dbReference type="InterPro" id="IPR047124">
    <property type="entry name" value="HI_0220.2"/>
</dbReference>
<organism evidence="2 3">
    <name type="scientific">Microbulbifer agarilyticus</name>
    <dbReference type="NCBI Taxonomy" id="260552"/>
    <lineage>
        <taxon>Bacteria</taxon>
        <taxon>Pseudomonadati</taxon>
        <taxon>Pseudomonadota</taxon>
        <taxon>Gammaproteobacteria</taxon>
        <taxon>Cellvibrionales</taxon>
        <taxon>Microbulbiferaceae</taxon>
        <taxon>Microbulbifer</taxon>
    </lineage>
</organism>
<dbReference type="Proteomes" id="UP000188219">
    <property type="component" value="Chromosome"/>
</dbReference>
<dbReference type="PANTHER" id="PTHR42160:SF1">
    <property type="entry name" value="URACIL-DNA GLYCOSYLASE SUPERFAMILY PROTEIN"/>
    <property type="match status" value="1"/>
</dbReference>
<dbReference type="SMART" id="SM00987">
    <property type="entry name" value="UreE_C"/>
    <property type="match status" value="1"/>
</dbReference>
<proteinExistence type="predicted"/>
<dbReference type="KEGG" id="maga:Mag101_10620"/>
<gene>
    <name evidence="2" type="ORF">Mag101_10620</name>
</gene>
<dbReference type="STRING" id="260552.Mag101_10620"/>
<dbReference type="EMBL" id="CP019650">
    <property type="protein sequence ID" value="AQQ68038.1"/>
    <property type="molecule type" value="Genomic_DNA"/>
</dbReference>
<evidence type="ECO:0000259" key="1">
    <source>
        <dbReference type="SMART" id="SM00986"/>
    </source>
</evidence>